<dbReference type="EC" id="2.7.11.1" evidence="2"/>
<keyword evidence="22" id="KW-1185">Reference proteome</keyword>
<dbReference type="PROSITE" id="PS00107">
    <property type="entry name" value="PROTEIN_KINASE_ATP"/>
    <property type="match status" value="1"/>
</dbReference>
<keyword evidence="9" id="KW-0677">Repeat</keyword>
<dbReference type="OrthoDB" id="2017114at2759"/>
<evidence type="ECO:0000256" key="4">
    <source>
        <dbReference type="ARBA" id="ARBA00022553"/>
    </source>
</evidence>
<comment type="caution">
    <text evidence="21">The sequence shown here is derived from an EMBL/GenBank/DDBJ whole genome shotgun (WGS) entry which is preliminary data.</text>
</comment>
<dbReference type="GO" id="GO:0005524">
    <property type="term" value="F:ATP binding"/>
    <property type="evidence" value="ECO:0007669"/>
    <property type="project" value="UniProtKB-UniRule"/>
</dbReference>
<dbReference type="InterPro" id="IPR008271">
    <property type="entry name" value="Ser/Thr_kinase_AS"/>
</dbReference>
<gene>
    <name evidence="21" type="ORF">EJB05_36741</name>
</gene>
<dbReference type="PROSITE" id="PS00108">
    <property type="entry name" value="PROTEIN_KINASE_ST"/>
    <property type="match status" value="1"/>
</dbReference>
<dbReference type="InterPro" id="IPR001611">
    <property type="entry name" value="Leu-rich_rpt"/>
</dbReference>
<evidence type="ECO:0000256" key="5">
    <source>
        <dbReference type="ARBA" id="ARBA00022614"/>
    </source>
</evidence>
<keyword evidence="12 18" id="KW-0067">ATP-binding</keyword>
<evidence type="ECO:0000256" key="18">
    <source>
        <dbReference type="PROSITE-ProRule" id="PRU10141"/>
    </source>
</evidence>
<evidence type="ECO:0000256" key="7">
    <source>
        <dbReference type="ARBA" id="ARBA00022692"/>
    </source>
</evidence>
<evidence type="ECO:0000256" key="9">
    <source>
        <dbReference type="ARBA" id="ARBA00022737"/>
    </source>
</evidence>
<dbReference type="InterPro" id="IPR000719">
    <property type="entry name" value="Prot_kinase_dom"/>
</dbReference>
<keyword evidence="13" id="KW-1133">Transmembrane helix</keyword>
<feature type="chain" id="PRO_5023898336" description="non-specific serine/threonine protein kinase" evidence="19">
    <location>
        <begin position="26"/>
        <end position="1275"/>
    </location>
</feature>
<feature type="binding site" evidence="18">
    <location>
        <position position="593"/>
    </location>
    <ligand>
        <name>ATP</name>
        <dbReference type="ChEBI" id="CHEBI:30616"/>
    </ligand>
</feature>
<comment type="catalytic activity">
    <reaction evidence="16">
        <text>L-threonyl-[protein] + ATP = O-phospho-L-threonyl-[protein] + ADP + H(+)</text>
        <dbReference type="Rhea" id="RHEA:46608"/>
        <dbReference type="Rhea" id="RHEA-COMP:11060"/>
        <dbReference type="Rhea" id="RHEA-COMP:11605"/>
        <dbReference type="ChEBI" id="CHEBI:15378"/>
        <dbReference type="ChEBI" id="CHEBI:30013"/>
        <dbReference type="ChEBI" id="CHEBI:30616"/>
        <dbReference type="ChEBI" id="CHEBI:61977"/>
        <dbReference type="ChEBI" id="CHEBI:456216"/>
        <dbReference type="EC" id="2.7.11.1"/>
    </reaction>
</comment>
<dbReference type="GO" id="GO:0005886">
    <property type="term" value="C:plasma membrane"/>
    <property type="evidence" value="ECO:0007669"/>
    <property type="project" value="UniProtKB-SubCell"/>
</dbReference>
<keyword evidence="7" id="KW-0812">Transmembrane</keyword>
<evidence type="ECO:0000259" key="20">
    <source>
        <dbReference type="PROSITE" id="PS50011"/>
    </source>
</evidence>
<dbReference type="Pfam" id="PF13855">
    <property type="entry name" value="LRR_8"/>
    <property type="match status" value="1"/>
</dbReference>
<dbReference type="FunFam" id="3.80.10.10:FF:000129">
    <property type="entry name" value="Leucine-rich repeat receptor-like kinase"/>
    <property type="match status" value="1"/>
</dbReference>
<evidence type="ECO:0000256" key="1">
    <source>
        <dbReference type="ARBA" id="ARBA00004162"/>
    </source>
</evidence>
<dbReference type="Gene3D" id="3.80.10.10">
    <property type="entry name" value="Ribonuclease Inhibitor"/>
    <property type="match status" value="1"/>
</dbReference>
<dbReference type="SMART" id="SM00220">
    <property type="entry name" value="S_TKc"/>
    <property type="match status" value="1"/>
</dbReference>
<keyword evidence="11" id="KW-0418">Kinase</keyword>
<dbReference type="PRINTS" id="PR00019">
    <property type="entry name" value="LEURICHRPT"/>
</dbReference>
<organism evidence="21 22">
    <name type="scientific">Eragrostis curvula</name>
    <name type="common">weeping love grass</name>
    <dbReference type="NCBI Taxonomy" id="38414"/>
    <lineage>
        <taxon>Eukaryota</taxon>
        <taxon>Viridiplantae</taxon>
        <taxon>Streptophyta</taxon>
        <taxon>Embryophyta</taxon>
        <taxon>Tracheophyta</taxon>
        <taxon>Spermatophyta</taxon>
        <taxon>Magnoliopsida</taxon>
        <taxon>Liliopsida</taxon>
        <taxon>Poales</taxon>
        <taxon>Poaceae</taxon>
        <taxon>PACMAD clade</taxon>
        <taxon>Chloridoideae</taxon>
        <taxon>Eragrostideae</taxon>
        <taxon>Eragrostidinae</taxon>
        <taxon>Eragrostis</taxon>
    </lineage>
</organism>
<evidence type="ECO:0000256" key="3">
    <source>
        <dbReference type="ARBA" id="ARBA00022527"/>
    </source>
</evidence>
<comment type="subcellular location">
    <subcellularLocation>
        <location evidence="1">Cell membrane</location>
        <topology evidence="1">Single-pass membrane protein</topology>
    </subcellularLocation>
</comment>
<dbReference type="GO" id="GO:0004674">
    <property type="term" value="F:protein serine/threonine kinase activity"/>
    <property type="evidence" value="ECO:0007669"/>
    <property type="project" value="UniProtKB-KW"/>
</dbReference>
<dbReference type="InterPro" id="IPR024788">
    <property type="entry name" value="Malectin-like_Carb-bd_dom"/>
</dbReference>
<dbReference type="SUPFAM" id="SSF52058">
    <property type="entry name" value="L domain-like"/>
    <property type="match status" value="1"/>
</dbReference>
<evidence type="ECO:0000313" key="21">
    <source>
        <dbReference type="EMBL" id="TVU20528.1"/>
    </source>
</evidence>
<evidence type="ECO:0000256" key="12">
    <source>
        <dbReference type="ARBA" id="ARBA00022840"/>
    </source>
</evidence>
<keyword evidence="14" id="KW-0472">Membrane</keyword>
<evidence type="ECO:0000256" key="16">
    <source>
        <dbReference type="ARBA" id="ARBA00047899"/>
    </source>
</evidence>
<dbReference type="InterPro" id="IPR001245">
    <property type="entry name" value="Ser-Thr/Tyr_kinase_cat_dom"/>
</dbReference>
<comment type="catalytic activity">
    <reaction evidence="17">
        <text>L-seryl-[protein] + ATP = O-phospho-L-seryl-[protein] + ADP + H(+)</text>
        <dbReference type="Rhea" id="RHEA:17989"/>
        <dbReference type="Rhea" id="RHEA-COMP:9863"/>
        <dbReference type="Rhea" id="RHEA-COMP:11604"/>
        <dbReference type="ChEBI" id="CHEBI:15378"/>
        <dbReference type="ChEBI" id="CHEBI:29999"/>
        <dbReference type="ChEBI" id="CHEBI:30616"/>
        <dbReference type="ChEBI" id="CHEBI:83421"/>
        <dbReference type="ChEBI" id="CHEBI:456216"/>
        <dbReference type="EC" id="2.7.11.1"/>
    </reaction>
</comment>
<dbReference type="PANTHER" id="PTHR45631">
    <property type="entry name" value="OS07G0107800 PROTEIN-RELATED"/>
    <property type="match status" value="1"/>
</dbReference>
<proteinExistence type="predicted"/>
<keyword evidence="6" id="KW-0808">Transferase</keyword>
<evidence type="ECO:0000256" key="17">
    <source>
        <dbReference type="ARBA" id="ARBA00048679"/>
    </source>
</evidence>
<dbReference type="InterPro" id="IPR011009">
    <property type="entry name" value="Kinase-like_dom_sf"/>
</dbReference>
<dbReference type="Proteomes" id="UP000324897">
    <property type="component" value="Chromosome 7"/>
</dbReference>
<accession>A0A5J9UBK0</accession>
<keyword evidence="15" id="KW-0675">Receptor</keyword>
<keyword evidence="5" id="KW-0433">Leucine-rich repeat</keyword>
<name>A0A5J9UBK0_9POAL</name>
<feature type="domain" description="Protein kinase" evidence="20">
    <location>
        <begin position="565"/>
        <end position="840"/>
    </location>
</feature>
<dbReference type="Gene3D" id="1.10.510.10">
    <property type="entry name" value="Transferase(Phosphotransferase) domain 1"/>
    <property type="match status" value="1"/>
</dbReference>
<reference evidence="21 22" key="1">
    <citation type="journal article" date="2019" name="Sci. Rep.">
        <title>A high-quality genome of Eragrostis curvula grass provides insights into Poaceae evolution and supports new strategies to enhance forage quality.</title>
        <authorList>
            <person name="Carballo J."/>
            <person name="Santos B.A.C.M."/>
            <person name="Zappacosta D."/>
            <person name="Garbus I."/>
            <person name="Selva J.P."/>
            <person name="Gallo C.A."/>
            <person name="Diaz A."/>
            <person name="Albertini E."/>
            <person name="Caccamo M."/>
            <person name="Echenique V."/>
        </authorList>
    </citation>
    <scope>NUCLEOTIDE SEQUENCE [LARGE SCALE GENOMIC DNA]</scope>
    <source>
        <strain evidence="22">cv. Victoria</strain>
        <tissue evidence="21">Leaf</tissue>
    </source>
</reference>
<dbReference type="EMBL" id="RWGY01000029">
    <property type="protein sequence ID" value="TVU20528.1"/>
    <property type="molecule type" value="Genomic_DNA"/>
</dbReference>
<evidence type="ECO:0000256" key="2">
    <source>
        <dbReference type="ARBA" id="ARBA00012513"/>
    </source>
</evidence>
<evidence type="ECO:0000256" key="10">
    <source>
        <dbReference type="ARBA" id="ARBA00022741"/>
    </source>
</evidence>
<dbReference type="Gene3D" id="3.30.200.20">
    <property type="entry name" value="Phosphorylase Kinase, domain 1"/>
    <property type="match status" value="1"/>
</dbReference>
<evidence type="ECO:0000256" key="11">
    <source>
        <dbReference type="ARBA" id="ARBA00022777"/>
    </source>
</evidence>
<evidence type="ECO:0000256" key="6">
    <source>
        <dbReference type="ARBA" id="ARBA00022679"/>
    </source>
</evidence>
<dbReference type="CDD" id="cd14066">
    <property type="entry name" value="STKc_IRAK"/>
    <property type="match status" value="1"/>
</dbReference>
<keyword evidence="8 19" id="KW-0732">Signal</keyword>
<dbReference type="Pfam" id="PF12819">
    <property type="entry name" value="Malectin_like"/>
    <property type="match status" value="2"/>
</dbReference>
<feature type="signal peptide" evidence="19">
    <location>
        <begin position="1"/>
        <end position="25"/>
    </location>
</feature>
<feature type="non-terminal residue" evidence="21">
    <location>
        <position position="1"/>
    </location>
</feature>
<evidence type="ECO:0000256" key="15">
    <source>
        <dbReference type="ARBA" id="ARBA00023170"/>
    </source>
</evidence>
<dbReference type="Pfam" id="PF07714">
    <property type="entry name" value="PK_Tyr_Ser-Thr"/>
    <property type="match status" value="1"/>
</dbReference>
<keyword evidence="4" id="KW-0597">Phosphoprotein</keyword>
<evidence type="ECO:0000256" key="13">
    <source>
        <dbReference type="ARBA" id="ARBA00022989"/>
    </source>
</evidence>
<dbReference type="Gramene" id="TVU20528">
    <property type="protein sequence ID" value="TVU20528"/>
    <property type="gene ID" value="EJB05_36741"/>
</dbReference>
<sequence length="1275" mass="140844">MAPVRSRLLLLCLTIAAADVLQARAQTDSIGFISIDCGLPGTASYLGDTVNVTYVPDAAFIDTGTNRNISAAYVTPTISKLYLTVRSFPNGTRNCYTLPTANSGHKFLLRAMFKYGNYDGLNRPPVFDLYVGVNWWTTVNVTNADTLVMAEAIVVVPDDFVQVCLVNTGTGTPFISVLELRPLKSTLYPQANETLGQGLVLVGRLSFGQTGIVRYPDDIHDRIWLPWADATKWDNISTTQRVNLFEDDNIFEAPSKVMQTAITPRNASKIDFYWVSEPQPKDPTPRYIANLYFAELQLLPTNVVRQFYVNLNGKLWYSKAYTPPYLTADYIYNENPLRDNPRYNFSLDATANSTLPPIINAVEVFSVISTANVATDPDDVSAITAIKAAYHVQKNWAGDPCVPKNFAWDGLTCSFTISSRPRITGVNMSYTGLNGNISSSFANLKAVQYLDLSHNNLSGTIPDSLSQLSSLTVLDLTGNQLSGSIPSGLLKRTQDGSLSIRYGDNPNLCTNPDSCQITKGKSKLAIYIAIPVVLLVVIASVVSSLSSLQLENRRFTYKELEMITNNFQRVLGQGGFGYVYHGLLEDGTQVAVKLRSHSSNQGVKEFLAEAQILTRIHHKNLVSMIGYCKDGEYLALVYEYMPEGTLQEHIAGNSRNGILLTWRQRLKIALESAQGLEYLHRGCNPPLVHRDVKATNILLNSKLEAKIADFGLSKAFNLDNDTHISTNSLVGTPGYVDPEYQATMQPTTKSDVYSFGVVLLELVTGRPAILRDPAPISINHWSRQRLARGNIENVVDQHMRGDHDINGVWKVADLALKCTAMASTQRPTMTDVVAQLQECLELEEARGGEVNNNFDNDSSSSGRYKGYNAYTTSHDQYTDVSPNSSAFDMEHNFGRLPTAAAGVLRVHGQDIPDSKAFISIDCGLPEESSYVDPVTNLTYVSDTGFTDAGVNRNVSAEYIKPTTSQSARFRNVRSFPGAAPRSCYTLGSLNPGSKYLVRGTFMYGNYDGLNRLPVFDLYLGVNFWTTMNITTPDDAVLAEVIAVVPDDSVQVCLVNTGAGTPFISALDLRPLKNTLYPLANATQGLVLYSRRNLGPSLSERPVVRYPDDRYDRVWTQWMEPDTWSEISTTEKMQSTASLYFDVPSAVMQTAITPLKASNNIELWVYVEPNHVYTAPGYIFILYFTEVQVLSSNATRQFYITINGKLWYPGPYTPQYLLSDAVYSKGPQYGFSQYNITLSATANSTLPPIINAVETFSVISTANVGTDAQDGRYFLL</sequence>
<evidence type="ECO:0000313" key="22">
    <source>
        <dbReference type="Proteomes" id="UP000324897"/>
    </source>
</evidence>
<evidence type="ECO:0000256" key="8">
    <source>
        <dbReference type="ARBA" id="ARBA00022729"/>
    </source>
</evidence>
<dbReference type="FunFam" id="1.10.510.10:FF:000146">
    <property type="entry name" value="LRR receptor-like serine/threonine-protein kinase IOS1"/>
    <property type="match status" value="1"/>
</dbReference>
<dbReference type="SUPFAM" id="SSF56112">
    <property type="entry name" value="Protein kinase-like (PK-like)"/>
    <property type="match status" value="1"/>
</dbReference>
<evidence type="ECO:0000256" key="19">
    <source>
        <dbReference type="SAM" id="SignalP"/>
    </source>
</evidence>
<keyword evidence="10 18" id="KW-0547">Nucleotide-binding</keyword>
<dbReference type="PROSITE" id="PS50011">
    <property type="entry name" value="PROTEIN_KINASE_DOM"/>
    <property type="match status" value="1"/>
</dbReference>
<keyword evidence="3" id="KW-0723">Serine/threonine-protein kinase</keyword>
<dbReference type="PANTHER" id="PTHR45631:SF114">
    <property type="entry name" value="OS05G0525800 PROTEIN"/>
    <property type="match status" value="1"/>
</dbReference>
<protein>
    <recommendedName>
        <fullName evidence="2">non-specific serine/threonine protein kinase</fullName>
        <ecNumber evidence="2">2.7.11.1</ecNumber>
    </recommendedName>
</protein>
<dbReference type="FunFam" id="3.30.200.20:FF:000394">
    <property type="entry name" value="Leucine-rich repeat receptor-like protein kinase"/>
    <property type="match status" value="1"/>
</dbReference>
<dbReference type="InterPro" id="IPR017441">
    <property type="entry name" value="Protein_kinase_ATP_BS"/>
</dbReference>
<evidence type="ECO:0000256" key="14">
    <source>
        <dbReference type="ARBA" id="ARBA00023136"/>
    </source>
</evidence>
<dbReference type="InterPro" id="IPR032675">
    <property type="entry name" value="LRR_dom_sf"/>
</dbReference>
<dbReference type="AlphaFoldDB" id="A0A5J9UBK0"/>